<reference evidence="1 2" key="1">
    <citation type="journal article" date="2015" name="Stand. Genomic Sci.">
        <title>Genomic Encyclopedia of Bacterial and Archaeal Type Strains, Phase III: the genomes of soil and plant-associated and newly described type strains.</title>
        <authorList>
            <person name="Whitman W.B."/>
            <person name="Woyke T."/>
            <person name="Klenk H.P."/>
            <person name="Zhou Y."/>
            <person name="Lilburn T.G."/>
            <person name="Beck B.J."/>
            <person name="De Vos P."/>
            <person name="Vandamme P."/>
            <person name="Eisen J.A."/>
            <person name="Garrity G."/>
            <person name="Hugenholtz P."/>
            <person name="Kyrpides N.C."/>
        </authorList>
    </citation>
    <scope>NUCLEOTIDE SEQUENCE [LARGE SCALE GENOMIC DNA]</scope>
    <source>
        <strain evidence="1 2">CGMCC 1.2546</strain>
    </source>
</reference>
<comment type="caution">
    <text evidence="1">The sequence shown here is derived from an EMBL/GenBank/DDBJ whole genome shotgun (WGS) entry which is preliminary data.</text>
</comment>
<dbReference type="OrthoDB" id="8100807at2"/>
<keyword evidence="2" id="KW-1185">Reference proteome</keyword>
<proteinExistence type="predicted"/>
<dbReference type="Proteomes" id="UP000317122">
    <property type="component" value="Unassembled WGS sequence"/>
</dbReference>
<name>A0A562MEH7_9HYPH</name>
<sequence length="85" mass="9438">MIDHYASRTGIFFPAEIALLQTTFVRICEQRTIAKGSLAAEKLAKDLVVLYQGGPMDDRDLTEALRKARARRFTSVGEWTPGPVA</sequence>
<accession>A0A562MEH7</accession>
<organism evidence="1 2">
    <name type="scientific">Mesorhizobium tianshanense</name>
    <dbReference type="NCBI Taxonomy" id="39844"/>
    <lineage>
        <taxon>Bacteria</taxon>
        <taxon>Pseudomonadati</taxon>
        <taxon>Pseudomonadota</taxon>
        <taxon>Alphaproteobacteria</taxon>
        <taxon>Hyphomicrobiales</taxon>
        <taxon>Phyllobacteriaceae</taxon>
        <taxon>Mesorhizobium</taxon>
    </lineage>
</organism>
<gene>
    <name evidence="1" type="ORF">IQ26_07332</name>
</gene>
<protein>
    <submittedName>
        <fullName evidence="1">Uncharacterized protein</fullName>
    </submittedName>
</protein>
<dbReference type="RefSeq" id="WP_145723253.1">
    <property type="nucleotide sequence ID" value="NZ_BSPF01000006.1"/>
</dbReference>
<evidence type="ECO:0000313" key="2">
    <source>
        <dbReference type="Proteomes" id="UP000317122"/>
    </source>
</evidence>
<dbReference type="AlphaFoldDB" id="A0A562MEH7"/>
<dbReference type="EMBL" id="VLKT01000094">
    <property type="protein sequence ID" value="TWI18272.1"/>
    <property type="molecule type" value="Genomic_DNA"/>
</dbReference>
<evidence type="ECO:0000313" key="1">
    <source>
        <dbReference type="EMBL" id="TWI18272.1"/>
    </source>
</evidence>